<dbReference type="Gene3D" id="3.40.630.30">
    <property type="match status" value="1"/>
</dbReference>
<accession>A0A5M8QD14</accession>
<dbReference type="RefSeq" id="WP_146356869.1">
    <property type="nucleotide sequence ID" value="NZ_VOIR01000014.1"/>
</dbReference>
<dbReference type="Pfam" id="PF00583">
    <property type="entry name" value="Acetyltransf_1"/>
    <property type="match status" value="1"/>
</dbReference>
<dbReference type="CDD" id="cd04301">
    <property type="entry name" value="NAT_SF"/>
    <property type="match status" value="1"/>
</dbReference>
<organism evidence="2 3">
    <name type="scientific">Agrococcus sediminis</name>
    <dbReference type="NCBI Taxonomy" id="2599924"/>
    <lineage>
        <taxon>Bacteria</taxon>
        <taxon>Bacillati</taxon>
        <taxon>Actinomycetota</taxon>
        <taxon>Actinomycetes</taxon>
        <taxon>Micrococcales</taxon>
        <taxon>Microbacteriaceae</taxon>
        <taxon>Agrococcus</taxon>
    </lineage>
</organism>
<sequence>MTADLAPIAERAAAPDTLPPLTAGGLTWRPATVDDAPALTALLGAVGEADREPYRESLDEVRDGLAAPWKRLETDSILGFDPDGRLVASGFAETRPGDARTVRAFVFGNVHPERRGEGIGAQLQAWLVARARQLLAASGKELPARIATFAEDDAPESKLRLHEAGGFEPRRWFADLKRPLGAEHPIPEVELAGSLRLVPWSTELDEPTRLAHNDAFRDHWGSEPTTPEQWTSGRTEFAPGWSWLVVDDAPDTAALLADPSTDDDTRAALEAGAPLVVGYQLASRYEGDFALRGYRFGYTDLLGVRRAYRGRRVALALLSAGMRSFAADGMEAAVLDVDTASPTGADGLYASLGYAKVSGSHMASIEL</sequence>
<proteinExistence type="predicted"/>
<dbReference type="SUPFAM" id="SSF55729">
    <property type="entry name" value="Acyl-CoA N-acyltransferases (Nat)"/>
    <property type="match status" value="2"/>
</dbReference>
<evidence type="ECO:0000313" key="2">
    <source>
        <dbReference type="EMBL" id="KAA6433068.1"/>
    </source>
</evidence>
<gene>
    <name evidence="2" type="ORF">FQ330_08955</name>
</gene>
<dbReference type="Proteomes" id="UP000323221">
    <property type="component" value="Unassembled WGS sequence"/>
</dbReference>
<evidence type="ECO:0000259" key="1">
    <source>
        <dbReference type="PROSITE" id="PS51186"/>
    </source>
</evidence>
<protein>
    <submittedName>
        <fullName evidence="2">GNAT family N-acetyltransferase</fullName>
    </submittedName>
</protein>
<reference evidence="2 3" key="1">
    <citation type="submission" date="2019-08" db="EMBL/GenBank/DDBJ databases">
        <title>Agrococcus lahaulensis sp. nov., isolated from a cold desert of the Indian Himalayas.</title>
        <authorList>
            <person name="Qu J.H."/>
        </authorList>
    </citation>
    <scope>NUCLEOTIDE SEQUENCE [LARGE SCALE GENOMIC DNA]</scope>
    <source>
        <strain evidence="2 3">NS18</strain>
    </source>
</reference>
<keyword evidence="3" id="KW-1185">Reference proteome</keyword>
<feature type="domain" description="N-acetyltransferase" evidence="1">
    <location>
        <begin position="26"/>
        <end position="187"/>
    </location>
</feature>
<comment type="caution">
    <text evidence="2">The sequence shown here is derived from an EMBL/GenBank/DDBJ whole genome shotgun (WGS) entry which is preliminary data.</text>
</comment>
<name>A0A5M8QD14_9MICO</name>
<dbReference type="InterPro" id="IPR016181">
    <property type="entry name" value="Acyl_CoA_acyltransferase"/>
</dbReference>
<dbReference type="GO" id="GO:0016747">
    <property type="term" value="F:acyltransferase activity, transferring groups other than amino-acyl groups"/>
    <property type="evidence" value="ECO:0007669"/>
    <property type="project" value="InterPro"/>
</dbReference>
<keyword evidence="2" id="KW-0808">Transferase</keyword>
<dbReference type="OrthoDB" id="9799092at2"/>
<dbReference type="InterPro" id="IPR000182">
    <property type="entry name" value="GNAT_dom"/>
</dbReference>
<dbReference type="PROSITE" id="PS51186">
    <property type="entry name" value="GNAT"/>
    <property type="match status" value="1"/>
</dbReference>
<dbReference type="AlphaFoldDB" id="A0A5M8QD14"/>
<dbReference type="PANTHER" id="PTHR43072">
    <property type="entry name" value="N-ACETYLTRANSFERASE"/>
    <property type="match status" value="1"/>
</dbReference>
<dbReference type="EMBL" id="VOIR01000014">
    <property type="protein sequence ID" value="KAA6433068.1"/>
    <property type="molecule type" value="Genomic_DNA"/>
</dbReference>
<evidence type="ECO:0000313" key="3">
    <source>
        <dbReference type="Proteomes" id="UP000323221"/>
    </source>
</evidence>